<evidence type="ECO:0000313" key="7">
    <source>
        <dbReference type="Proteomes" id="UP000653305"/>
    </source>
</evidence>
<evidence type="ECO:0000256" key="3">
    <source>
        <dbReference type="PROSITE-ProRule" id="PRU00982"/>
    </source>
</evidence>
<evidence type="ECO:0000256" key="1">
    <source>
        <dbReference type="ARBA" id="ARBA00004906"/>
    </source>
</evidence>
<evidence type="ECO:0000259" key="5">
    <source>
        <dbReference type="PROSITE" id="PS51649"/>
    </source>
</evidence>
<organism evidence="6 7">
    <name type="scientific">Phtheirospermum japonicum</name>
    <dbReference type="NCBI Taxonomy" id="374723"/>
    <lineage>
        <taxon>Eukaryota</taxon>
        <taxon>Viridiplantae</taxon>
        <taxon>Streptophyta</taxon>
        <taxon>Embryophyta</taxon>
        <taxon>Tracheophyta</taxon>
        <taxon>Spermatophyta</taxon>
        <taxon>Magnoliopsida</taxon>
        <taxon>eudicotyledons</taxon>
        <taxon>Gunneridae</taxon>
        <taxon>Pentapetalae</taxon>
        <taxon>asterids</taxon>
        <taxon>lamiids</taxon>
        <taxon>Lamiales</taxon>
        <taxon>Orobanchaceae</taxon>
        <taxon>Orobanchaceae incertae sedis</taxon>
        <taxon>Phtheirospermum</taxon>
    </lineage>
</organism>
<dbReference type="EMBL" id="BMAC01000491">
    <property type="protein sequence ID" value="GFP97509.1"/>
    <property type="molecule type" value="Genomic_DNA"/>
</dbReference>
<gene>
    <name evidence="6" type="ORF">PHJA_001895000</name>
</gene>
<dbReference type="Pfam" id="PF03000">
    <property type="entry name" value="NPH3"/>
    <property type="match status" value="1"/>
</dbReference>
<dbReference type="PROSITE" id="PS51649">
    <property type="entry name" value="NPH3"/>
    <property type="match status" value="1"/>
</dbReference>
<comment type="pathway">
    <text evidence="1">Protein modification; protein ubiquitination.</text>
</comment>
<dbReference type="InterPro" id="IPR011333">
    <property type="entry name" value="SKP1/BTB/POZ_sf"/>
</dbReference>
<evidence type="ECO:0000256" key="2">
    <source>
        <dbReference type="ARBA" id="ARBA00022786"/>
    </source>
</evidence>
<feature type="non-terminal residue" evidence="6">
    <location>
        <position position="563"/>
    </location>
</feature>
<keyword evidence="7" id="KW-1185">Reference proteome</keyword>
<reference evidence="6" key="1">
    <citation type="submission" date="2020-07" db="EMBL/GenBank/DDBJ databases">
        <title>Ethylene signaling mediates host invasion by parasitic plants.</title>
        <authorList>
            <person name="Yoshida S."/>
        </authorList>
    </citation>
    <scope>NUCLEOTIDE SEQUENCE</scope>
    <source>
        <strain evidence="6">Okayama</strain>
    </source>
</reference>
<protein>
    <submittedName>
        <fullName evidence="6">BTB/POZ domain-containing protein at1g67900</fullName>
    </submittedName>
</protein>
<dbReference type="OrthoDB" id="624345at2759"/>
<dbReference type="Proteomes" id="UP000653305">
    <property type="component" value="Unassembled WGS sequence"/>
</dbReference>
<dbReference type="AlphaFoldDB" id="A0A830CEN4"/>
<sequence>QFPLLSKCLLLQKLCSEIPEIPSHLHTLHLPDFPGPAESFELCAKFCYGITITLSAHNIVPIRCASEYLQMTESVETGNLIQKLDAFFISCILNGWRDTIVVLQSTKAFPQLSEDLGITTRCVEAIASKILAKPSKISYSRSIREDISCNGSEGYYRHNNNNNNSYSNNKGWWGEDLAELGIDLYWRTMIAVRSRIPSVIIGDALRIYVSRWLTNLSSAGSSSDCEKDRVVLESVISLLPVEKGAVSCSFLMKLLKASNILKVSSSSRKELARRVGFQLEEATVGDLLVPCLAKNAENVMYDVDIVTTILEVFMSRGRSPPTSPSRERSRRSSSAAAASHGCKIKVARIIDGYLQEIAKDENLGLSKFVAIAEAIPEFARVEHDDLYKAIDIFLKGHPELDKSERKRLCRILDCKKLSLEACMHAAQNEKLPLRVVVQVLFFEQARATMSSNGQVTDDELPSNIKALLATNKISSKPATDSFTTNITKMPPDDQWSTVSGLKTPKSNISTLKMKLAEDDDDDVYDDFPDGFEKNSKIMSFCMIPSKPKRIFSKLWRPINRNVG</sequence>
<dbReference type="SUPFAM" id="SSF54695">
    <property type="entry name" value="POZ domain"/>
    <property type="match status" value="1"/>
</dbReference>
<evidence type="ECO:0000313" key="6">
    <source>
        <dbReference type="EMBL" id="GFP97509.1"/>
    </source>
</evidence>
<dbReference type="PANTHER" id="PTHR32370">
    <property type="entry name" value="OS12G0117600 PROTEIN"/>
    <property type="match status" value="1"/>
</dbReference>
<keyword evidence="2" id="KW-0833">Ubl conjugation pathway</keyword>
<comment type="caution">
    <text evidence="6">The sequence shown here is derived from an EMBL/GenBank/DDBJ whole genome shotgun (WGS) entry which is preliminary data.</text>
</comment>
<evidence type="ECO:0000256" key="4">
    <source>
        <dbReference type="SAM" id="MobiDB-lite"/>
    </source>
</evidence>
<proteinExistence type="inferred from homology"/>
<dbReference type="InterPro" id="IPR027356">
    <property type="entry name" value="NPH3_dom"/>
</dbReference>
<feature type="region of interest" description="Disordered" evidence="4">
    <location>
        <begin position="317"/>
        <end position="336"/>
    </location>
</feature>
<name>A0A830CEN4_9LAMI</name>
<accession>A0A830CEN4</accession>
<dbReference type="InterPro" id="IPR043454">
    <property type="entry name" value="NPH3/RPT2-like"/>
</dbReference>
<dbReference type="UniPathway" id="UPA00143"/>
<comment type="similarity">
    <text evidence="3">Belongs to the NPH3 family.</text>
</comment>
<dbReference type="GO" id="GO:0016567">
    <property type="term" value="P:protein ubiquitination"/>
    <property type="evidence" value="ECO:0007669"/>
    <property type="project" value="UniProtKB-UniPathway"/>
</dbReference>
<feature type="domain" description="NPH3" evidence="5">
    <location>
        <begin position="171"/>
        <end position="446"/>
    </location>
</feature>